<evidence type="ECO:0000313" key="1">
    <source>
        <dbReference type="EMBL" id="GAA2958717.1"/>
    </source>
</evidence>
<reference evidence="1 2" key="1">
    <citation type="journal article" date="2019" name="Int. J. Syst. Evol. Microbiol.">
        <title>The Global Catalogue of Microorganisms (GCM) 10K type strain sequencing project: providing services to taxonomists for standard genome sequencing and annotation.</title>
        <authorList>
            <consortium name="The Broad Institute Genomics Platform"/>
            <consortium name="The Broad Institute Genome Sequencing Center for Infectious Disease"/>
            <person name="Wu L."/>
            <person name="Ma J."/>
        </authorList>
    </citation>
    <scope>NUCLEOTIDE SEQUENCE [LARGE SCALE GENOMIC DNA]</scope>
    <source>
        <strain evidence="1 2">JCM 9088</strain>
    </source>
</reference>
<proteinExistence type="predicted"/>
<name>A0ABN3XLK8_9ACTN</name>
<protein>
    <submittedName>
        <fullName evidence="1">Uncharacterized protein</fullName>
    </submittedName>
</protein>
<gene>
    <name evidence="1" type="ORF">GCM10010446_49940</name>
</gene>
<dbReference type="Proteomes" id="UP001500403">
    <property type="component" value="Unassembled WGS sequence"/>
</dbReference>
<sequence length="69" mass="7438">MTMTMTNVMIDRVTSVDMSPVQPARPSRPRLVIENLDGAYEQGVTLFSICIIAVPATERSPLAAGQFAA</sequence>
<comment type="caution">
    <text evidence="1">The sequence shown here is derived from an EMBL/GenBank/DDBJ whole genome shotgun (WGS) entry which is preliminary data.</text>
</comment>
<evidence type="ECO:0000313" key="2">
    <source>
        <dbReference type="Proteomes" id="UP001500403"/>
    </source>
</evidence>
<accession>A0ABN3XLK8</accession>
<dbReference type="RefSeq" id="WP_344497811.1">
    <property type="nucleotide sequence ID" value="NZ_BAAAUD010000048.1"/>
</dbReference>
<dbReference type="EMBL" id="BAAAUD010000048">
    <property type="protein sequence ID" value="GAA2958717.1"/>
    <property type="molecule type" value="Genomic_DNA"/>
</dbReference>
<keyword evidence="2" id="KW-1185">Reference proteome</keyword>
<organism evidence="1 2">
    <name type="scientific">Streptomyces enissocaesilis</name>
    <dbReference type="NCBI Taxonomy" id="332589"/>
    <lineage>
        <taxon>Bacteria</taxon>
        <taxon>Bacillati</taxon>
        <taxon>Actinomycetota</taxon>
        <taxon>Actinomycetes</taxon>
        <taxon>Kitasatosporales</taxon>
        <taxon>Streptomycetaceae</taxon>
        <taxon>Streptomyces</taxon>
        <taxon>Streptomyces rochei group</taxon>
    </lineage>
</organism>